<dbReference type="SUPFAM" id="SSF56784">
    <property type="entry name" value="HAD-like"/>
    <property type="match status" value="1"/>
</dbReference>
<evidence type="ECO:0000256" key="1">
    <source>
        <dbReference type="ARBA" id="ARBA00009589"/>
    </source>
</evidence>
<organism evidence="5 6">
    <name type="scientific">Paenibacillus montanisoli</name>
    <dbReference type="NCBI Taxonomy" id="2081970"/>
    <lineage>
        <taxon>Bacteria</taxon>
        <taxon>Bacillati</taxon>
        <taxon>Bacillota</taxon>
        <taxon>Bacilli</taxon>
        <taxon>Bacillales</taxon>
        <taxon>Paenibacillaceae</taxon>
        <taxon>Paenibacillus</taxon>
    </lineage>
</organism>
<dbReference type="PANTHER" id="PTHR35134:SF2">
    <property type="entry name" value="NUCLEOTIDASE YQFW-RELATED"/>
    <property type="match status" value="1"/>
</dbReference>
<dbReference type="OrthoDB" id="278110at2"/>
<dbReference type="GO" id="GO:0009264">
    <property type="term" value="P:deoxyribonucleotide catabolic process"/>
    <property type="evidence" value="ECO:0007669"/>
    <property type="project" value="InterPro"/>
</dbReference>
<dbReference type="EC" id="3.1.3.-" evidence="3"/>
<evidence type="ECO:0000256" key="2">
    <source>
        <dbReference type="ARBA" id="ARBA00022801"/>
    </source>
</evidence>
<dbReference type="PIRSF" id="PIRSF021362">
    <property type="entry name" value="UCP021362_HAD"/>
    <property type="match status" value="1"/>
</dbReference>
<accession>A0A328U0U2</accession>
<comment type="caution">
    <text evidence="5">The sequence shown here is derived from an EMBL/GenBank/DDBJ whole genome shotgun (WGS) entry which is preliminary data.</text>
</comment>
<dbReference type="Proteomes" id="UP000249260">
    <property type="component" value="Unassembled WGS sequence"/>
</dbReference>
<dbReference type="GO" id="GO:0008253">
    <property type="term" value="F:5'-nucleotidase activity"/>
    <property type="evidence" value="ECO:0007669"/>
    <property type="project" value="InterPro"/>
</dbReference>
<evidence type="ECO:0000256" key="4">
    <source>
        <dbReference type="PIRSR" id="PIRSR610708-1"/>
    </source>
</evidence>
<dbReference type="InterPro" id="IPR036412">
    <property type="entry name" value="HAD-like_sf"/>
</dbReference>
<keyword evidence="2 3" id="KW-0378">Hydrolase</keyword>
<protein>
    <recommendedName>
        <fullName evidence="3">Nucleotidase</fullName>
        <ecNumber evidence="3">3.1.3.-</ecNumber>
    </recommendedName>
</protein>
<comment type="similarity">
    <text evidence="1 3">Belongs to the 5'(3')-deoxyribonucleotidase family.</text>
</comment>
<dbReference type="InterPro" id="IPR010708">
    <property type="entry name" value="5'(3')-deoxyribonucleotidase"/>
</dbReference>
<gene>
    <name evidence="5" type="ORF">DL346_25360</name>
</gene>
<name>A0A328U0U2_9BACL</name>
<feature type="active site" description="Proton donor" evidence="4">
    <location>
        <position position="20"/>
    </location>
</feature>
<dbReference type="Pfam" id="PF06941">
    <property type="entry name" value="NT5C"/>
    <property type="match status" value="1"/>
</dbReference>
<dbReference type="InterPro" id="IPR052419">
    <property type="entry name" value="5_3-deoxyribonucleotidase-like"/>
</dbReference>
<dbReference type="InterPro" id="IPR023214">
    <property type="entry name" value="HAD_sf"/>
</dbReference>
<proteinExistence type="inferred from homology"/>
<dbReference type="PANTHER" id="PTHR35134">
    <property type="entry name" value="NUCLEOTIDASE YQFW-RELATED"/>
    <property type="match status" value="1"/>
</dbReference>
<dbReference type="InterPro" id="IPR009206">
    <property type="entry name" value="Nucleotidase_putative"/>
</dbReference>
<dbReference type="Gene3D" id="3.40.50.1000">
    <property type="entry name" value="HAD superfamily/HAD-like"/>
    <property type="match status" value="1"/>
</dbReference>
<keyword evidence="6" id="KW-1185">Reference proteome</keyword>
<reference evidence="5 6" key="1">
    <citation type="submission" date="2018-06" db="EMBL/GenBank/DDBJ databases">
        <title>Paenibacillus montanisoli sp. nov., isolated from mountain area soil.</title>
        <authorList>
            <person name="Wu M."/>
        </authorList>
    </citation>
    <scope>NUCLEOTIDE SEQUENCE [LARGE SCALE GENOMIC DNA]</scope>
    <source>
        <strain evidence="5 6">RA17</strain>
    </source>
</reference>
<dbReference type="AlphaFoldDB" id="A0A328U0U2"/>
<dbReference type="EMBL" id="QLUW01000006">
    <property type="protein sequence ID" value="RAP73604.1"/>
    <property type="molecule type" value="Genomic_DNA"/>
</dbReference>
<sequence>MGKHRLEGADDAVHIAIDLDNTVLDATSAHVTYYNLASGLSLTPDDANEFYIYLKYGWSREERDAVYAKYGHEIHWNSVPYPTAVNCLRQLAARHEISIITARPEMFRDVTVEWLKHHSITYNNIAFVENKLEVCVASKVDVLIEDGPHYAEQFAQLRKPIILFDQPYNRMVTSEYVMRAANWSEVMAHIDRLAEKPG</sequence>
<evidence type="ECO:0000313" key="5">
    <source>
        <dbReference type="EMBL" id="RAP73604.1"/>
    </source>
</evidence>
<evidence type="ECO:0000256" key="3">
    <source>
        <dbReference type="PIRNR" id="PIRNR021362"/>
    </source>
</evidence>
<evidence type="ECO:0000313" key="6">
    <source>
        <dbReference type="Proteomes" id="UP000249260"/>
    </source>
</evidence>
<feature type="active site" description="Nucleophile" evidence="4">
    <location>
        <position position="18"/>
    </location>
</feature>